<dbReference type="PANTHER" id="PTHR30149">
    <property type="entry name" value="HYDROGENASE PROTEIN ASSEMBLY PROTEIN HYPD"/>
    <property type="match status" value="1"/>
</dbReference>
<accession>A0A1G8ZSB9</accession>
<evidence type="ECO:0000256" key="3">
    <source>
        <dbReference type="ARBA" id="ARBA00023004"/>
    </source>
</evidence>
<gene>
    <name evidence="5" type="ORF">SAMN05216212_1737</name>
</gene>
<dbReference type="InterPro" id="IPR042244">
    <property type="entry name" value="HypD_2_sf"/>
</dbReference>
<dbReference type="PIRSF" id="PIRSF005622">
    <property type="entry name" value="Hydrgn_mat_hypD"/>
    <property type="match status" value="1"/>
</dbReference>
<protein>
    <recommendedName>
        <fullName evidence="4">Hydrogenase maturation factor</fullName>
    </recommendedName>
</protein>
<dbReference type="Gene3D" id="3.40.50.11740">
    <property type="entry name" value="HypD, alpha/beta domain 2"/>
    <property type="match status" value="2"/>
</dbReference>
<dbReference type="InterPro" id="IPR002780">
    <property type="entry name" value="Hyd_form_HypD"/>
</dbReference>
<dbReference type="InterPro" id="IPR042243">
    <property type="entry name" value="HypD_1"/>
</dbReference>
<dbReference type="Proteomes" id="UP000199305">
    <property type="component" value="Unassembled WGS sequence"/>
</dbReference>
<dbReference type="GO" id="GO:0051604">
    <property type="term" value="P:protein maturation"/>
    <property type="evidence" value="ECO:0007669"/>
    <property type="project" value="TreeGrafter"/>
</dbReference>
<sequence length="367" mass="40384">MKYLDEYRNPQAISKIADEIARTASRPWTIMEVCGGQTHAIVKFGLEQLLPDDLELVHGPGCPVCVTSLAVIDRALDLAARPEVIFCSFGDMLRVPGSSRDLLSVKATGGDVRAVYSPLQAVKIAEDNPGREVVFFAIGFETTAPANAMAACLARRRGLRNFSLLVSHFLVPPAIEAICTAPDCRVQGFLAAGHVCAIMGYRQYLPLAERFRIPIVVTGFEPLDILEGILLCVRQLEQGHYGVENQYVRTVQEAGNARARQMVEEVFDVDNQDWRGVGAIPDSGLRLRPAYSQFDARLRFPNETTPPADDSGCISGEIMQGRRKPAECPYFAGRCRPEHPLGAPMVSTEGACAAYYRYRKAEIVDEH</sequence>
<dbReference type="GO" id="GO:0070025">
    <property type="term" value="F:carbon monoxide binding"/>
    <property type="evidence" value="ECO:0007669"/>
    <property type="project" value="TreeGrafter"/>
</dbReference>
<name>A0A1G8ZSB9_9GAMM</name>
<evidence type="ECO:0000256" key="1">
    <source>
        <dbReference type="ARBA" id="ARBA00007888"/>
    </source>
</evidence>
<dbReference type="AlphaFoldDB" id="A0A1G8ZSB9"/>
<dbReference type="EMBL" id="FNFH01000003">
    <property type="protein sequence ID" value="SDK18006.1"/>
    <property type="molecule type" value="Genomic_DNA"/>
</dbReference>
<dbReference type="NCBIfam" id="TIGR00075">
    <property type="entry name" value="hypD"/>
    <property type="match status" value="1"/>
</dbReference>
<reference evidence="6" key="1">
    <citation type="submission" date="2016-10" db="EMBL/GenBank/DDBJ databases">
        <authorList>
            <person name="Varghese N."/>
            <person name="Submissions S."/>
        </authorList>
    </citation>
    <scope>NUCLEOTIDE SEQUENCE [LARGE SCALE GENOMIC DNA]</scope>
    <source>
        <strain evidence="6">CGMCC 1.10658</strain>
    </source>
</reference>
<dbReference type="PANTHER" id="PTHR30149:SF0">
    <property type="entry name" value="HYDROGENASE MATURATION FACTOR HYPD"/>
    <property type="match status" value="1"/>
</dbReference>
<comment type="similarity">
    <text evidence="1 4">Belongs to the HypD family.</text>
</comment>
<keyword evidence="2" id="KW-0479">Metal-binding</keyword>
<proteinExistence type="inferred from homology"/>
<evidence type="ECO:0000256" key="2">
    <source>
        <dbReference type="ARBA" id="ARBA00022723"/>
    </source>
</evidence>
<evidence type="ECO:0000313" key="6">
    <source>
        <dbReference type="Proteomes" id="UP000199305"/>
    </source>
</evidence>
<dbReference type="OrthoDB" id="9770424at2"/>
<dbReference type="GO" id="GO:0005506">
    <property type="term" value="F:iron ion binding"/>
    <property type="evidence" value="ECO:0007669"/>
    <property type="project" value="TreeGrafter"/>
</dbReference>
<organism evidence="5 6">
    <name type="scientific">Microbulbifer yueqingensis</name>
    <dbReference type="NCBI Taxonomy" id="658219"/>
    <lineage>
        <taxon>Bacteria</taxon>
        <taxon>Pseudomonadati</taxon>
        <taxon>Pseudomonadota</taxon>
        <taxon>Gammaproteobacteria</taxon>
        <taxon>Cellvibrionales</taxon>
        <taxon>Microbulbiferaceae</taxon>
        <taxon>Microbulbifer</taxon>
    </lineage>
</organism>
<evidence type="ECO:0000256" key="4">
    <source>
        <dbReference type="PIRNR" id="PIRNR005622"/>
    </source>
</evidence>
<dbReference type="Gene3D" id="6.10.20.100">
    <property type="match status" value="1"/>
</dbReference>
<evidence type="ECO:0000313" key="5">
    <source>
        <dbReference type="EMBL" id="SDK18006.1"/>
    </source>
</evidence>
<dbReference type="Pfam" id="PF01924">
    <property type="entry name" value="HypD"/>
    <property type="match status" value="1"/>
</dbReference>
<dbReference type="STRING" id="658219.SAMN05216212_1737"/>
<dbReference type="RefSeq" id="WP_091512009.1">
    <property type="nucleotide sequence ID" value="NZ_FNFH01000003.1"/>
</dbReference>
<keyword evidence="6" id="KW-1185">Reference proteome</keyword>
<dbReference type="GO" id="GO:0051539">
    <property type="term" value="F:4 iron, 4 sulfur cluster binding"/>
    <property type="evidence" value="ECO:0007669"/>
    <property type="project" value="TreeGrafter"/>
</dbReference>
<keyword evidence="3" id="KW-0408">Iron</keyword>